<dbReference type="GO" id="GO:0016491">
    <property type="term" value="F:oxidoreductase activity"/>
    <property type="evidence" value="ECO:0007669"/>
    <property type="project" value="UniProtKB-KW"/>
</dbReference>
<dbReference type="PRINTS" id="PR00081">
    <property type="entry name" value="GDHRDH"/>
</dbReference>
<dbReference type="SUPFAM" id="SSF51735">
    <property type="entry name" value="NAD(P)-binding Rossmann-fold domains"/>
    <property type="match status" value="1"/>
</dbReference>
<dbReference type="OrthoDB" id="4750380at2"/>
<dbReference type="EMBL" id="QZEY01000002">
    <property type="protein sequence ID" value="RJL34465.1"/>
    <property type="molecule type" value="Genomic_DNA"/>
</dbReference>
<name>A0A3A4AWY4_9ACTN</name>
<sequence>MTPGEHYRRNRYRFRPVIAPPAGWRVAVRGIGRGETAPDDLSSVGTRPAGGWGAPGGDRVAVAEREPLGPGSLSLADRLVVVTGAARGIGAATAALCARLGARLALCDRDPLGGAPEGAITAVLDVRDDDAARAFAARLGRVDVLVNNAGGTFPADFAALSPRAEAALIAENFTQVTAMTRLLLPRMPQGASIVNVTSIEAHQAAPGFAIYAAMKAALENLTRTLALELAPRGVRVNAVAPDAIPTEGEESVREAMLAASPAYDPARVPPLGRLGVPEDAAAAIAYLASDLSRFVTGTTIHVDGGAHAAGGWRRVRT</sequence>
<evidence type="ECO:0000256" key="3">
    <source>
        <dbReference type="SAM" id="MobiDB-lite"/>
    </source>
</evidence>
<evidence type="ECO:0000256" key="1">
    <source>
        <dbReference type="ARBA" id="ARBA00006484"/>
    </source>
</evidence>
<dbReference type="InterPro" id="IPR002347">
    <property type="entry name" value="SDR_fam"/>
</dbReference>
<dbReference type="PANTHER" id="PTHR43477:SF1">
    <property type="entry name" value="DIHYDROANTICAPSIN 7-DEHYDROGENASE"/>
    <property type="match status" value="1"/>
</dbReference>
<dbReference type="InterPro" id="IPR036291">
    <property type="entry name" value="NAD(P)-bd_dom_sf"/>
</dbReference>
<dbReference type="AlphaFoldDB" id="A0A3A4AWY4"/>
<comment type="caution">
    <text evidence="4">The sequence shown here is derived from an EMBL/GenBank/DDBJ whole genome shotgun (WGS) entry which is preliminary data.</text>
</comment>
<dbReference type="FunFam" id="3.40.50.720:FF:000084">
    <property type="entry name" value="Short-chain dehydrogenase reductase"/>
    <property type="match status" value="1"/>
</dbReference>
<protein>
    <submittedName>
        <fullName evidence="4">SDR family oxidoreductase</fullName>
    </submittedName>
</protein>
<dbReference type="PRINTS" id="PR00080">
    <property type="entry name" value="SDRFAMILY"/>
</dbReference>
<organism evidence="4 5">
    <name type="scientific">Bailinhaonella thermotolerans</name>
    <dbReference type="NCBI Taxonomy" id="1070861"/>
    <lineage>
        <taxon>Bacteria</taxon>
        <taxon>Bacillati</taxon>
        <taxon>Actinomycetota</taxon>
        <taxon>Actinomycetes</taxon>
        <taxon>Streptosporangiales</taxon>
        <taxon>Streptosporangiaceae</taxon>
        <taxon>Bailinhaonella</taxon>
    </lineage>
</organism>
<keyword evidence="2" id="KW-0560">Oxidoreductase</keyword>
<dbReference type="Gene3D" id="3.40.50.720">
    <property type="entry name" value="NAD(P)-binding Rossmann-like Domain"/>
    <property type="match status" value="1"/>
</dbReference>
<dbReference type="Proteomes" id="UP000265768">
    <property type="component" value="Unassembled WGS sequence"/>
</dbReference>
<keyword evidence="5" id="KW-1185">Reference proteome</keyword>
<dbReference type="Pfam" id="PF13561">
    <property type="entry name" value="adh_short_C2"/>
    <property type="match status" value="1"/>
</dbReference>
<feature type="region of interest" description="Disordered" evidence="3">
    <location>
        <begin position="35"/>
        <end position="55"/>
    </location>
</feature>
<dbReference type="InterPro" id="IPR051122">
    <property type="entry name" value="SDR_DHRS6-like"/>
</dbReference>
<dbReference type="CDD" id="cd05233">
    <property type="entry name" value="SDR_c"/>
    <property type="match status" value="1"/>
</dbReference>
<evidence type="ECO:0000313" key="4">
    <source>
        <dbReference type="EMBL" id="RJL34465.1"/>
    </source>
</evidence>
<evidence type="ECO:0000313" key="5">
    <source>
        <dbReference type="Proteomes" id="UP000265768"/>
    </source>
</evidence>
<gene>
    <name evidence="4" type="ORF">D5H75_08565</name>
</gene>
<reference evidence="4 5" key="1">
    <citation type="submission" date="2018-09" db="EMBL/GenBank/DDBJ databases">
        <title>YIM 75507 draft genome.</title>
        <authorList>
            <person name="Tang S."/>
            <person name="Feng Y."/>
        </authorList>
    </citation>
    <scope>NUCLEOTIDE SEQUENCE [LARGE SCALE GENOMIC DNA]</scope>
    <source>
        <strain evidence="4 5">YIM 75507</strain>
    </source>
</reference>
<proteinExistence type="inferred from homology"/>
<evidence type="ECO:0000256" key="2">
    <source>
        <dbReference type="ARBA" id="ARBA00023002"/>
    </source>
</evidence>
<comment type="similarity">
    <text evidence="1">Belongs to the short-chain dehydrogenases/reductases (SDR) family.</text>
</comment>
<accession>A0A3A4AWY4</accession>
<dbReference type="PANTHER" id="PTHR43477">
    <property type="entry name" value="DIHYDROANTICAPSIN 7-DEHYDROGENASE"/>
    <property type="match status" value="1"/>
</dbReference>